<evidence type="ECO:0000313" key="2">
    <source>
        <dbReference type="EMBL" id="NYE46848.1"/>
    </source>
</evidence>
<organism evidence="2 3">
    <name type="scientific">Spinactinospora alkalitolerans</name>
    <dbReference type="NCBI Taxonomy" id="687207"/>
    <lineage>
        <taxon>Bacteria</taxon>
        <taxon>Bacillati</taxon>
        <taxon>Actinomycetota</taxon>
        <taxon>Actinomycetes</taxon>
        <taxon>Streptosporangiales</taxon>
        <taxon>Nocardiopsidaceae</taxon>
        <taxon>Spinactinospora</taxon>
    </lineage>
</organism>
<name>A0A852TSC7_9ACTN</name>
<proteinExistence type="predicted"/>
<accession>A0A852TSC7</accession>
<comment type="caution">
    <text evidence="2">The sequence shown here is derived from an EMBL/GenBank/DDBJ whole genome shotgun (WGS) entry which is preliminary data.</text>
</comment>
<gene>
    <name evidence="2" type="ORF">HDA32_001968</name>
</gene>
<dbReference type="EMBL" id="JACCCC010000001">
    <property type="protein sequence ID" value="NYE46848.1"/>
    <property type="molecule type" value="Genomic_DNA"/>
</dbReference>
<sequence>MPQADGAAVRVAMTGGGPGGSSEADPRERHDPDRHGVAAHIQWQKQDAWLVMWGPYTRRFWAFARWPVPLGGAVVSAPDPAGLYTEMREVERLHGFLRWRYGRRS</sequence>
<dbReference type="Proteomes" id="UP000589036">
    <property type="component" value="Unassembled WGS sequence"/>
</dbReference>
<reference evidence="2 3" key="1">
    <citation type="submission" date="2020-07" db="EMBL/GenBank/DDBJ databases">
        <title>Sequencing the genomes of 1000 actinobacteria strains.</title>
        <authorList>
            <person name="Klenk H.-P."/>
        </authorList>
    </citation>
    <scope>NUCLEOTIDE SEQUENCE [LARGE SCALE GENOMIC DNA]</scope>
    <source>
        <strain evidence="2 3">CXB654</strain>
    </source>
</reference>
<protein>
    <submittedName>
        <fullName evidence="2">Uncharacterized protein</fullName>
    </submittedName>
</protein>
<feature type="compositionally biased region" description="Basic and acidic residues" evidence="1">
    <location>
        <begin position="24"/>
        <end position="34"/>
    </location>
</feature>
<feature type="region of interest" description="Disordered" evidence="1">
    <location>
        <begin position="1"/>
        <end position="34"/>
    </location>
</feature>
<evidence type="ECO:0000256" key="1">
    <source>
        <dbReference type="SAM" id="MobiDB-lite"/>
    </source>
</evidence>
<evidence type="ECO:0000313" key="3">
    <source>
        <dbReference type="Proteomes" id="UP000589036"/>
    </source>
</evidence>
<dbReference type="AlphaFoldDB" id="A0A852TSC7"/>
<keyword evidence="3" id="KW-1185">Reference proteome</keyword>